<organism evidence="1 2">
    <name type="scientific">Synaphobranchus kaupii</name>
    <name type="common">Kaup's arrowtooth eel</name>
    <dbReference type="NCBI Taxonomy" id="118154"/>
    <lineage>
        <taxon>Eukaryota</taxon>
        <taxon>Metazoa</taxon>
        <taxon>Chordata</taxon>
        <taxon>Craniata</taxon>
        <taxon>Vertebrata</taxon>
        <taxon>Euteleostomi</taxon>
        <taxon>Actinopterygii</taxon>
        <taxon>Neopterygii</taxon>
        <taxon>Teleostei</taxon>
        <taxon>Anguilliformes</taxon>
        <taxon>Synaphobranchidae</taxon>
        <taxon>Synaphobranchus</taxon>
    </lineage>
</organism>
<gene>
    <name evidence="1" type="ORF">SKAU_G00164980</name>
</gene>
<reference evidence="1" key="1">
    <citation type="journal article" date="2023" name="Science">
        <title>Genome structures resolve the early diversification of teleost fishes.</title>
        <authorList>
            <person name="Parey E."/>
            <person name="Louis A."/>
            <person name="Montfort J."/>
            <person name="Bouchez O."/>
            <person name="Roques C."/>
            <person name="Iampietro C."/>
            <person name="Lluch J."/>
            <person name="Castinel A."/>
            <person name="Donnadieu C."/>
            <person name="Desvignes T."/>
            <person name="Floi Bucao C."/>
            <person name="Jouanno E."/>
            <person name="Wen M."/>
            <person name="Mejri S."/>
            <person name="Dirks R."/>
            <person name="Jansen H."/>
            <person name="Henkel C."/>
            <person name="Chen W.J."/>
            <person name="Zahm M."/>
            <person name="Cabau C."/>
            <person name="Klopp C."/>
            <person name="Thompson A.W."/>
            <person name="Robinson-Rechavi M."/>
            <person name="Braasch I."/>
            <person name="Lecointre G."/>
            <person name="Bobe J."/>
            <person name="Postlethwait J.H."/>
            <person name="Berthelot C."/>
            <person name="Roest Crollius H."/>
            <person name="Guiguen Y."/>
        </authorList>
    </citation>
    <scope>NUCLEOTIDE SEQUENCE</scope>
    <source>
        <strain evidence="1">WJC10195</strain>
    </source>
</reference>
<keyword evidence="2" id="KW-1185">Reference proteome</keyword>
<name>A0A9Q1IZT0_SYNKA</name>
<dbReference type="Proteomes" id="UP001152622">
    <property type="component" value="Chromosome 5"/>
</dbReference>
<dbReference type="EMBL" id="JAINUF010000005">
    <property type="protein sequence ID" value="KAJ8359973.1"/>
    <property type="molecule type" value="Genomic_DNA"/>
</dbReference>
<accession>A0A9Q1IZT0</accession>
<evidence type="ECO:0000313" key="2">
    <source>
        <dbReference type="Proteomes" id="UP001152622"/>
    </source>
</evidence>
<evidence type="ECO:0000313" key="1">
    <source>
        <dbReference type="EMBL" id="KAJ8359973.1"/>
    </source>
</evidence>
<dbReference type="AlphaFoldDB" id="A0A9Q1IZT0"/>
<comment type="caution">
    <text evidence="1">The sequence shown here is derived from an EMBL/GenBank/DDBJ whole genome shotgun (WGS) entry which is preliminary data.</text>
</comment>
<proteinExistence type="predicted"/>
<sequence>MDIRLPAVFIKNVMYLGDGLGGTRGERTVMAAGGKHQAEYGMQVSGHFNSYSGGRYDTETTWAQKPLARTSVVLWQRPKIQDSRPTACVPVSLQAAG</sequence>
<protein>
    <submittedName>
        <fullName evidence="1">Uncharacterized protein</fullName>
    </submittedName>
</protein>